<evidence type="ECO:0000313" key="3">
    <source>
        <dbReference type="EMBL" id="EFM10697.1"/>
    </source>
</evidence>
<dbReference type="InterPro" id="IPR010841">
    <property type="entry name" value="EF-G-binding_N"/>
</dbReference>
<sequence length="217" mass="24886">MTEPFIRNHQYNFMKKHVDKLQKACQAATDPKVVEAIRSSAIFEILEQFPSAADSQKALVDRIAELRSAEDCRKYLSELEPYMLEFPRIPEKQIQKLFPKVKKLKAPDLASIDYRYVTYLSWIDIATNKLFMVYNRDGQWIGIEGRNTPTNKKGYCCLCNRSGELSLVTAITKTKPANASPDYYKAVGNYMCTNSEACNKNISDETNLERFIHHVIG</sequence>
<evidence type="ECO:0000313" key="4">
    <source>
        <dbReference type="Proteomes" id="UP000005387"/>
    </source>
</evidence>
<proteinExistence type="predicted"/>
<organism evidence="3 4">
    <name type="scientific">Paenibacillus curdlanolyticus YK9</name>
    <dbReference type="NCBI Taxonomy" id="717606"/>
    <lineage>
        <taxon>Bacteria</taxon>
        <taxon>Bacillati</taxon>
        <taxon>Bacillota</taxon>
        <taxon>Bacilli</taxon>
        <taxon>Bacillales</taxon>
        <taxon>Paenibacillaceae</taxon>
        <taxon>Paenibacillus</taxon>
    </lineage>
</organism>
<dbReference type="InterPro" id="IPR032330">
    <property type="entry name" value="EF-G-binding_C"/>
</dbReference>
<reference evidence="3 4" key="1">
    <citation type="submission" date="2010-07" db="EMBL/GenBank/DDBJ databases">
        <title>The draft genome of Paenibacillus curdlanolyticus YK9.</title>
        <authorList>
            <consortium name="US DOE Joint Genome Institute (JGI-PGF)"/>
            <person name="Lucas S."/>
            <person name="Copeland A."/>
            <person name="Lapidus A."/>
            <person name="Cheng J.-F."/>
            <person name="Bruce D."/>
            <person name="Goodwin L."/>
            <person name="Pitluck S."/>
            <person name="Land M.L."/>
            <person name="Hauser L."/>
            <person name="Chang Y.-J."/>
            <person name="Jeffries C."/>
            <person name="Anderson I.J."/>
            <person name="Johnson E."/>
            <person name="Loganathan U."/>
            <person name="Mulhopadhyay B."/>
            <person name="Kyrpides N."/>
            <person name="Woyke T.J."/>
        </authorList>
    </citation>
    <scope>NUCLEOTIDE SEQUENCE [LARGE SCALE GENOMIC DNA]</scope>
    <source>
        <strain evidence="3 4">YK9</strain>
    </source>
</reference>
<feature type="domain" description="Elongation factor G-binding protein C-terminal treble-clef zinc-finger" evidence="2">
    <location>
        <begin position="101"/>
        <end position="207"/>
    </location>
</feature>
<feature type="domain" description="Elongation factor G-binding protein N-terminal" evidence="1">
    <location>
        <begin position="5"/>
        <end position="87"/>
    </location>
</feature>
<protein>
    <submittedName>
        <fullName evidence="3">Fibronectin-binding family protein</fullName>
    </submittedName>
</protein>
<dbReference type="Proteomes" id="UP000005387">
    <property type="component" value="Unassembled WGS sequence"/>
</dbReference>
<dbReference type="OrthoDB" id="1891078at2"/>
<dbReference type="Gene3D" id="1.20.1280.250">
    <property type="match status" value="1"/>
</dbReference>
<name>E0IAC0_9BACL</name>
<dbReference type="Pfam" id="PF07299">
    <property type="entry name" value="EF-G-binding_N"/>
    <property type="match status" value="1"/>
</dbReference>
<evidence type="ECO:0000259" key="2">
    <source>
        <dbReference type="Pfam" id="PF16571"/>
    </source>
</evidence>
<dbReference type="EMBL" id="AEDD01000006">
    <property type="protein sequence ID" value="EFM10697.1"/>
    <property type="molecule type" value="Genomic_DNA"/>
</dbReference>
<dbReference type="InterPro" id="IPR038344">
    <property type="entry name" value="EF-G_N_sf"/>
</dbReference>
<evidence type="ECO:0000259" key="1">
    <source>
        <dbReference type="Pfam" id="PF07299"/>
    </source>
</evidence>
<dbReference type="Pfam" id="PF16571">
    <property type="entry name" value="FBP_C"/>
    <property type="match status" value="1"/>
</dbReference>
<dbReference type="AlphaFoldDB" id="E0IAC0"/>
<keyword evidence="4" id="KW-1185">Reference proteome</keyword>
<dbReference type="STRING" id="717606.PaecuDRAFT_2609"/>
<accession>E0IAC0</accession>
<dbReference type="CDD" id="cd16342">
    <property type="entry name" value="FusC_FusB"/>
    <property type="match status" value="1"/>
</dbReference>
<dbReference type="eggNOG" id="ENOG5032UHI">
    <property type="taxonomic scope" value="Bacteria"/>
</dbReference>
<dbReference type="RefSeq" id="WP_006038601.1">
    <property type="nucleotide sequence ID" value="NZ_AEDD01000006.1"/>
</dbReference>
<gene>
    <name evidence="3" type="ORF">PaecuDRAFT_2609</name>
</gene>